<dbReference type="EMBL" id="JFKF01000206">
    <property type="protein sequence ID" value="KDO02148.1"/>
    <property type="molecule type" value="Genomic_DNA"/>
</dbReference>
<geneLocation type="plasmid" evidence="5">
    <name>pREISMN_2</name>
</geneLocation>
<accession>A0A8E0WKF7</accession>
<organism evidence="5 6">
    <name type="scientific">Rickettsia tamurae subsp. buchneri</name>
    <dbReference type="NCBI Taxonomy" id="1462938"/>
    <lineage>
        <taxon>Bacteria</taxon>
        <taxon>Pseudomonadati</taxon>
        <taxon>Pseudomonadota</taxon>
        <taxon>Alphaproteobacteria</taxon>
        <taxon>Rickettsiales</taxon>
        <taxon>Rickettsiaceae</taxon>
        <taxon>Rickettsieae</taxon>
        <taxon>Rickettsia</taxon>
        <taxon>spotted fever group</taxon>
    </lineage>
</organism>
<evidence type="ECO:0000313" key="6">
    <source>
        <dbReference type="Proteomes" id="UP000027161"/>
    </source>
</evidence>
<keyword evidence="5" id="KW-0614">Plasmid</keyword>
<sequence length="249" mass="29157">MVLIKRKIQTRFDTASNSYDNVANVQKESAHILVTKLYEFDHKFYPETILDLGTGTGYVTEDLLSYYSESSYTLNDIAPNMIKIVQNKFCKLKKFNFYISDMEYGDFQNHDLIISNFALQWVSNLEATLQKFYAQSKIFSFSCLLDGTFKEWQDILKDYGLPTVLKQYPIEKNLVSFLLNFELSNYHFSIKDFQLTFKNAYFFVKYLQNLGAGTSSTTIPLNKIKNLIKNHDQEFSITYKIFFGIMKRL</sequence>
<dbReference type="PANTHER" id="PTHR43861">
    <property type="entry name" value="TRANS-ACONITATE 2-METHYLTRANSFERASE-RELATED"/>
    <property type="match status" value="1"/>
</dbReference>
<dbReference type="AlphaFoldDB" id="A0A8E0WKF7"/>
<evidence type="ECO:0000259" key="3">
    <source>
        <dbReference type="Pfam" id="PF13649"/>
    </source>
</evidence>
<keyword evidence="1" id="KW-0489">Methyltransferase</keyword>
<dbReference type="InterPro" id="IPR041698">
    <property type="entry name" value="Methyltransf_25"/>
</dbReference>
<protein>
    <submittedName>
        <fullName evidence="5">Biotin biosynthesis protein BioC</fullName>
    </submittedName>
</protein>
<dbReference type="InterPro" id="IPR029063">
    <property type="entry name" value="SAM-dependent_MTases_sf"/>
</dbReference>
<evidence type="ECO:0000313" key="4">
    <source>
        <dbReference type="EMBL" id="KDO02148.1"/>
    </source>
</evidence>
<dbReference type="GO" id="GO:0008168">
    <property type="term" value="F:methyltransferase activity"/>
    <property type="evidence" value="ECO:0007669"/>
    <property type="project" value="UniProtKB-KW"/>
</dbReference>
<keyword evidence="6" id="KW-1185">Reference proteome</keyword>
<keyword evidence="2" id="KW-0808">Transferase</keyword>
<dbReference type="EMBL" id="JFKF01000201">
    <property type="protein sequence ID" value="KDO02189.1"/>
    <property type="molecule type" value="Genomic_DNA"/>
</dbReference>
<dbReference type="PANTHER" id="PTHR43861:SF1">
    <property type="entry name" value="TRANS-ACONITATE 2-METHYLTRANSFERASE"/>
    <property type="match status" value="1"/>
</dbReference>
<evidence type="ECO:0000313" key="5">
    <source>
        <dbReference type="EMBL" id="KDO02189.1"/>
    </source>
</evidence>
<comment type="caution">
    <text evidence="5">The sequence shown here is derived from an EMBL/GenBank/DDBJ whole genome shotgun (WGS) entry which is preliminary data.</text>
</comment>
<feature type="domain" description="Methyltransferase" evidence="3">
    <location>
        <begin position="49"/>
        <end position="133"/>
    </location>
</feature>
<dbReference type="SUPFAM" id="SSF53335">
    <property type="entry name" value="S-adenosyl-L-methionine-dependent methyltransferases"/>
    <property type="match status" value="1"/>
</dbReference>
<dbReference type="CDD" id="cd02440">
    <property type="entry name" value="AdoMet_MTases"/>
    <property type="match status" value="1"/>
</dbReference>
<dbReference type="RefSeq" id="WP_008581461.1">
    <property type="nucleotide sequence ID" value="NZ_JFKF01000201.1"/>
</dbReference>
<name>A0A8E0WKF7_9RICK</name>
<gene>
    <name evidence="5" type="ORF">REISMN_08385</name>
    <name evidence="4" type="ORF">REISMN_08560</name>
</gene>
<dbReference type="Pfam" id="PF13649">
    <property type="entry name" value="Methyltransf_25"/>
    <property type="match status" value="1"/>
</dbReference>
<dbReference type="GO" id="GO:0032259">
    <property type="term" value="P:methylation"/>
    <property type="evidence" value="ECO:0007669"/>
    <property type="project" value="UniProtKB-KW"/>
</dbReference>
<dbReference type="Gene3D" id="3.40.50.150">
    <property type="entry name" value="Vaccinia Virus protein VP39"/>
    <property type="match status" value="1"/>
</dbReference>
<evidence type="ECO:0000256" key="1">
    <source>
        <dbReference type="ARBA" id="ARBA00022603"/>
    </source>
</evidence>
<proteinExistence type="predicted"/>
<evidence type="ECO:0000256" key="2">
    <source>
        <dbReference type="ARBA" id="ARBA00022679"/>
    </source>
</evidence>
<dbReference type="Proteomes" id="UP000027161">
    <property type="component" value="Unassembled WGS sequence"/>
</dbReference>
<reference evidence="5 6" key="1">
    <citation type="submission" date="2014-02" db="EMBL/GenBank/DDBJ databases">
        <title>Draft genome sequence of Rickettsia buchneri sp. nov. ISO7T.</title>
        <authorList>
            <person name="Felsheim R.F."/>
            <person name="Kurtti T.J."/>
            <person name="Munderloh U.G."/>
        </authorList>
    </citation>
    <scope>NUCLEOTIDE SEQUENCE [LARGE SCALE GENOMIC DNA]</scope>
    <source>
        <strain evidence="6">ISO7</strain>
        <plasmid evidence="5">pREISMN_2</plasmid>
    </source>
</reference>